<dbReference type="PANTHER" id="PTHR36923">
    <property type="entry name" value="FERREDOXIN"/>
    <property type="match status" value="1"/>
</dbReference>
<dbReference type="SUPFAM" id="SSF54862">
    <property type="entry name" value="4Fe-4S ferredoxins"/>
    <property type="match status" value="1"/>
</dbReference>
<dbReference type="Proteomes" id="UP000471293">
    <property type="component" value="Unassembled WGS sequence"/>
</dbReference>
<keyword evidence="6 8" id="KW-0411">Iron-sulfur</keyword>
<gene>
    <name evidence="9" type="ORF">G3I29_31925</name>
</gene>
<evidence type="ECO:0000256" key="2">
    <source>
        <dbReference type="ARBA" id="ARBA00022448"/>
    </source>
</evidence>
<dbReference type="GeneID" id="97293185"/>
<evidence type="ECO:0000256" key="4">
    <source>
        <dbReference type="ARBA" id="ARBA00022982"/>
    </source>
</evidence>
<comment type="function">
    <text evidence="8">Ferredoxins are iron-sulfur proteins that transfer electrons in a wide variety of metabolic reactions.</text>
</comment>
<keyword evidence="7" id="KW-0003">3Fe-4S</keyword>
<evidence type="ECO:0000313" key="10">
    <source>
        <dbReference type="Proteomes" id="UP000471293"/>
    </source>
</evidence>
<keyword evidence="3 8" id="KW-0479">Metal-binding</keyword>
<dbReference type="PRINTS" id="PR00352">
    <property type="entry name" value="3FE4SFRDOXIN"/>
</dbReference>
<dbReference type="GO" id="GO:0009055">
    <property type="term" value="F:electron transfer activity"/>
    <property type="evidence" value="ECO:0007669"/>
    <property type="project" value="UniProtKB-UniRule"/>
</dbReference>
<evidence type="ECO:0000256" key="1">
    <source>
        <dbReference type="ARBA" id="ARBA00001927"/>
    </source>
</evidence>
<keyword evidence="5 8" id="KW-0408">Iron</keyword>
<dbReference type="Gene3D" id="3.30.70.20">
    <property type="match status" value="1"/>
</dbReference>
<comment type="caution">
    <text evidence="9">The sequence shown here is derived from an EMBL/GenBank/DDBJ whole genome shotgun (WGS) entry which is preliminary data.</text>
</comment>
<keyword evidence="4 8" id="KW-0249">Electron transport</keyword>
<evidence type="ECO:0000256" key="5">
    <source>
        <dbReference type="ARBA" id="ARBA00023004"/>
    </source>
</evidence>
<name>A0A6N9U8R0_STRHA</name>
<dbReference type="EMBL" id="JAAGLQ010000662">
    <property type="protein sequence ID" value="NEA19978.1"/>
    <property type="molecule type" value="Genomic_DNA"/>
</dbReference>
<evidence type="ECO:0000256" key="3">
    <source>
        <dbReference type="ARBA" id="ARBA00022723"/>
    </source>
</evidence>
<evidence type="ECO:0000313" key="9">
    <source>
        <dbReference type="EMBL" id="NEA19978.1"/>
    </source>
</evidence>
<dbReference type="PANTHER" id="PTHR36923:SF3">
    <property type="entry name" value="FERREDOXIN"/>
    <property type="match status" value="1"/>
</dbReference>
<dbReference type="GO" id="GO:0005506">
    <property type="term" value="F:iron ion binding"/>
    <property type="evidence" value="ECO:0007669"/>
    <property type="project" value="UniProtKB-UniRule"/>
</dbReference>
<evidence type="ECO:0000256" key="6">
    <source>
        <dbReference type="ARBA" id="ARBA00023014"/>
    </source>
</evidence>
<dbReference type="InterPro" id="IPR051269">
    <property type="entry name" value="Fe-S_cluster_ET"/>
</dbReference>
<keyword evidence="2 8" id="KW-0813">Transport</keyword>
<evidence type="ECO:0000256" key="8">
    <source>
        <dbReference type="RuleBase" id="RU368020"/>
    </source>
</evidence>
<evidence type="ECO:0000256" key="7">
    <source>
        <dbReference type="ARBA" id="ARBA00023291"/>
    </source>
</evidence>
<organism evidence="9 10">
    <name type="scientific">Streptomyces halstedii</name>
    <dbReference type="NCBI Taxonomy" id="1944"/>
    <lineage>
        <taxon>Bacteria</taxon>
        <taxon>Bacillati</taxon>
        <taxon>Actinomycetota</taxon>
        <taxon>Actinomycetes</taxon>
        <taxon>Kitasatosporales</taxon>
        <taxon>Streptomycetaceae</taxon>
        <taxon>Streptomyces</taxon>
    </lineage>
</organism>
<dbReference type="GO" id="GO:0051538">
    <property type="term" value="F:3 iron, 4 sulfur cluster binding"/>
    <property type="evidence" value="ECO:0007669"/>
    <property type="project" value="UniProtKB-KW"/>
</dbReference>
<accession>A0A6N9U8R0</accession>
<dbReference type="InterPro" id="IPR001080">
    <property type="entry name" value="3Fe4S_ferredoxin"/>
</dbReference>
<reference evidence="9 10" key="1">
    <citation type="submission" date="2020-01" db="EMBL/GenBank/DDBJ databases">
        <title>Insect and environment-associated Actinomycetes.</title>
        <authorList>
            <person name="Currrie C."/>
            <person name="Chevrette M."/>
            <person name="Carlson C."/>
            <person name="Stubbendieck R."/>
            <person name="Wendt-Pienkowski E."/>
        </authorList>
    </citation>
    <scope>NUCLEOTIDE SEQUENCE [LARGE SCALE GENOMIC DNA]</scope>
    <source>
        <strain evidence="9 10">SID11342</strain>
    </source>
</reference>
<comment type="cofactor">
    <cofactor evidence="1">
        <name>[3Fe-4S] cluster</name>
        <dbReference type="ChEBI" id="CHEBI:21137"/>
    </cofactor>
</comment>
<protein>
    <recommendedName>
        <fullName evidence="8">Ferredoxin</fullName>
    </recommendedName>
</protein>
<dbReference type="Pfam" id="PF13370">
    <property type="entry name" value="Fer4_13"/>
    <property type="match status" value="1"/>
</dbReference>
<proteinExistence type="predicted"/>
<sequence>MTSEGRASGAGRVGARRDRCVGAGQCVLAAPAVFDQDEEDGRVRVLDEEPPVSQSDAVRQAVWACPSGALDLR</sequence>
<dbReference type="RefSeq" id="WP_103492496.1">
    <property type="nucleotide sequence ID" value="NZ_CP109044.1"/>
</dbReference>
<dbReference type="AlphaFoldDB" id="A0A6N9U8R0"/>